<name>A0A151JXR6_9HYME</name>
<evidence type="ECO:0000313" key="1">
    <source>
        <dbReference type="EMBL" id="KYN40056.1"/>
    </source>
</evidence>
<keyword evidence="2" id="KW-1185">Reference proteome</keyword>
<sequence length="91" mass="10904">MEKLQFEFTVVASTKDEKTNITAISSINTEEGKKYVLPAEFRHIGYHKKLMKTENYSKLKNTLKIRHQKRRVWIKMTKELKDIYIDEDQNL</sequence>
<dbReference type="AlphaFoldDB" id="A0A151JXR6"/>
<proteinExistence type="predicted"/>
<reference evidence="1 2" key="1">
    <citation type="submission" date="2016-03" db="EMBL/GenBank/DDBJ databases">
        <title>Trachymyrmex septentrionalis WGS genome.</title>
        <authorList>
            <person name="Nygaard S."/>
            <person name="Hu H."/>
            <person name="Boomsma J."/>
            <person name="Zhang G."/>
        </authorList>
    </citation>
    <scope>NUCLEOTIDE SEQUENCE [LARGE SCALE GENOMIC DNA]</scope>
    <source>
        <strain evidence="1">Tsep2-gDNA-1</strain>
        <tissue evidence="1">Whole body</tissue>
    </source>
</reference>
<dbReference type="EMBL" id="KQ981539">
    <property type="protein sequence ID" value="KYN40056.1"/>
    <property type="molecule type" value="Genomic_DNA"/>
</dbReference>
<evidence type="ECO:0000313" key="2">
    <source>
        <dbReference type="Proteomes" id="UP000078541"/>
    </source>
</evidence>
<accession>A0A151JXR6</accession>
<protein>
    <submittedName>
        <fullName evidence="1">Uncharacterized protein</fullName>
    </submittedName>
</protein>
<dbReference type="Proteomes" id="UP000078541">
    <property type="component" value="Unassembled WGS sequence"/>
</dbReference>
<gene>
    <name evidence="1" type="ORF">ALC56_05543</name>
</gene>
<organism evidence="1 2">
    <name type="scientific">Trachymyrmex septentrionalis</name>
    <dbReference type="NCBI Taxonomy" id="34720"/>
    <lineage>
        <taxon>Eukaryota</taxon>
        <taxon>Metazoa</taxon>
        <taxon>Ecdysozoa</taxon>
        <taxon>Arthropoda</taxon>
        <taxon>Hexapoda</taxon>
        <taxon>Insecta</taxon>
        <taxon>Pterygota</taxon>
        <taxon>Neoptera</taxon>
        <taxon>Endopterygota</taxon>
        <taxon>Hymenoptera</taxon>
        <taxon>Apocrita</taxon>
        <taxon>Aculeata</taxon>
        <taxon>Formicoidea</taxon>
        <taxon>Formicidae</taxon>
        <taxon>Myrmicinae</taxon>
        <taxon>Trachymyrmex</taxon>
    </lineage>
</organism>